<evidence type="ECO:0000313" key="1">
    <source>
        <dbReference type="Proteomes" id="UP000694941"/>
    </source>
</evidence>
<protein>
    <submittedName>
        <fullName evidence="2">Uncharacterized protein LOC111086140</fullName>
    </submittedName>
</protein>
<dbReference type="GeneID" id="111086140"/>
<sequence length="139" mass="16016">MTVIFRKIKEPENGTEGPTQVFTPLHNSRSWRDTNVRLVWLAFFNPCRDLEPKQKGYLLAQSRQSFHYAHLALWSDAQGDFERVVVVRAIFTEKVPLYLSDSPYSSLASMCFRNHKARGECQEKDSYTTLKISEGRTAA</sequence>
<reference evidence="2" key="1">
    <citation type="submission" date="2025-08" db="UniProtKB">
        <authorList>
            <consortium name="RefSeq"/>
        </authorList>
    </citation>
    <scope>IDENTIFICATION</scope>
    <source>
        <tissue evidence="2">Muscle</tissue>
    </source>
</reference>
<dbReference type="Proteomes" id="UP000694941">
    <property type="component" value="Unplaced"/>
</dbReference>
<proteinExistence type="predicted"/>
<evidence type="ECO:0000313" key="2">
    <source>
        <dbReference type="RefSeq" id="XP_022243514.1"/>
    </source>
</evidence>
<name>A0ABM1SIQ9_LIMPO</name>
<accession>A0ABM1SIQ9</accession>
<keyword evidence="1" id="KW-1185">Reference proteome</keyword>
<organism evidence="1 2">
    <name type="scientific">Limulus polyphemus</name>
    <name type="common">Atlantic horseshoe crab</name>
    <dbReference type="NCBI Taxonomy" id="6850"/>
    <lineage>
        <taxon>Eukaryota</taxon>
        <taxon>Metazoa</taxon>
        <taxon>Ecdysozoa</taxon>
        <taxon>Arthropoda</taxon>
        <taxon>Chelicerata</taxon>
        <taxon>Merostomata</taxon>
        <taxon>Xiphosura</taxon>
        <taxon>Limulidae</taxon>
        <taxon>Limulus</taxon>
    </lineage>
</organism>
<dbReference type="RefSeq" id="XP_022243514.1">
    <property type="nucleotide sequence ID" value="XM_022387806.1"/>
</dbReference>
<gene>
    <name evidence="2" type="primary">LOC111086140</name>
</gene>